<evidence type="ECO:0000313" key="3">
    <source>
        <dbReference type="EnsemblPlants" id="KEH37765"/>
    </source>
</evidence>
<organism evidence="2 4">
    <name type="scientific">Medicago truncatula</name>
    <name type="common">Barrel medic</name>
    <name type="synonym">Medicago tribuloides</name>
    <dbReference type="NCBI Taxonomy" id="3880"/>
    <lineage>
        <taxon>Eukaryota</taxon>
        <taxon>Viridiplantae</taxon>
        <taxon>Streptophyta</taxon>
        <taxon>Embryophyta</taxon>
        <taxon>Tracheophyta</taxon>
        <taxon>Spermatophyta</taxon>
        <taxon>Magnoliopsida</taxon>
        <taxon>eudicotyledons</taxon>
        <taxon>Gunneridae</taxon>
        <taxon>Pentapetalae</taxon>
        <taxon>rosids</taxon>
        <taxon>fabids</taxon>
        <taxon>Fabales</taxon>
        <taxon>Fabaceae</taxon>
        <taxon>Papilionoideae</taxon>
        <taxon>50 kb inversion clade</taxon>
        <taxon>NPAAA clade</taxon>
        <taxon>Hologalegina</taxon>
        <taxon>IRL clade</taxon>
        <taxon>Trifolieae</taxon>
        <taxon>Medicago</taxon>
    </lineage>
</organism>
<evidence type="ECO:0000313" key="2">
    <source>
        <dbReference type="EMBL" id="KEH37765.1"/>
    </source>
</evidence>
<proteinExistence type="predicted"/>
<feature type="region of interest" description="Disordered" evidence="1">
    <location>
        <begin position="73"/>
        <end position="128"/>
    </location>
</feature>
<reference evidence="2 4" key="2">
    <citation type="journal article" date="2014" name="BMC Genomics">
        <title>An improved genome release (version Mt4.0) for the model legume Medicago truncatula.</title>
        <authorList>
            <person name="Tang H."/>
            <person name="Krishnakumar V."/>
            <person name="Bidwell S."/>
            <person name="Rosen B."/>
            <person name="Chan A."/>
            <person name="Zhou S."/>
            <person name="Gentzbittel L."/>
            <person name="Childs K.L."/>
            <person name="Yandell M."/>
            <person name="Gundlach H."/>
            <person name="Mayer K.F."/>
            <person name="Schwartz D.C."/>
            <person name="Town C.D."/>
        </authorList>
    </citation>
    <scope>GENOME REANNOTATION</scope>
    <source>
        <strain evidence="2">A17</strain>
        <strain evidence="3 4">cv. Jemalong A17</strain>
    </source>
</reference>
<dbReference type="AlphaFoldDB" id="A0A072VHZ5"/>
<gene>
    <name evidence="2" type="ordered locus">MTR_2g046970</name>
</gene>
<keyword evidence="4" id="KW-1185">Reference proteome</keyword>
<dbReference type="Proteomes" id="UP000002051">
    <property type="component" value="Chromosome 2"/>
</dbReference>
<sequence>MGPIVTSTVASSQMNMSLSSNTFSFPLHNVFDKTSPGELPHTMSVLEVVSFLAHVDVHSETVEKLHMTSREVLENPTMDDVSGLLSDEVDHNSSRPRELEESPKGSHESEHNLSSLRELEESPKVPIESAPHSSHVVEHQELHEGSIESVQVQPDTVVEHDDVYAGSHALKSHVVVEPPSVVSGRMPTEKEQDVVILQKQEVHPSKNIQHGLDLWARFREYDERSAAEDFMPVLTRKQK</sequence>
<reference evidence="2 4" key="1">
    <citation type="journal article" date="2011" name="Nature">
        <title>The Medicago genome provides insight into the evolution of rhizobial symbioses.</title>
        <authorList>
            <person name="Young N.D."/>
            <person name="Debelle F."/>
            <person name="Oldroyd G.E."/>
            <person name="Geurts R."/>
            <person name="Cannon S.B."/>
            <person name="Udvardi M.K."/>
            <person name="Benedito V.A."/>
            <person name="Mayer K.F."/>
            <person name="Gouzy J."/>
            <person name="Schoof H."/>
            <person name="Van de Peer Y."/>
            <person name="Proost S."/>
            <person name="Cook D.R."/>
            <person name="Meyers B.C."/>
            <person name="Spannagl M."/>
            <person name="Cheung F."/>
            <person name="De Mita S."/>
            <person name="Krishnakumar V."/>
            <person name="Gundlach H."/>
            <person name="Zhou S."/>
            <person name="Mudge J."/>
            <person name="Bharti A.K."/>
            <person name="Murray J.D."/>
            <person name="Naoumkina M.A."/>
            <person name="Rosen B."/>
            <person name="Silverstein K.A."/>
            <person name="Tang H."/>
            <person name="Rombauts S."/>
            <person name="Zhao P.X."/>
            <person name="Zhou P."/>
            <person name="Barbe V."/>
            <person name="Bardou P."/>
            <person name="Bechner M."/>
            <person name="Bellec A."/>
            <person name="Berger A."/>
            <person name="Berges H."/>
            <person name="Bidwell S."/>
            <person name="Bisseling T."/>
            <person name="Choisne N."/>
            <person name="Couloux A."/>
            <person name="Denny R."/>
            <person name="Deshpande S."/>
            <person name="Dai X."/>
            <person name="Doyle J.J."/>
            <person name="Dudez A.M."/>
            <person name="Farmer A.D."/>
            <person name="Fouteau S."/>
            <person name="Franken C."/>
            <person name="Gibelin C."/>
            <person name="Gish J."/>
            <person name="Goldstein S."/>
            <person name="Gonzalez A.J."/>
            <person name="Green P.J."/>
            <person name="Hallab A."/>
            <person name="Hartog M."/>
            <person name="Hua A."/>
            <person name="Humphray S.J."/>
            <person name="Jeong D.H."/>
            <person name="Jing Y."/>
            <person name="Jocker A."/>
            <person name="Kenton S.M."/>
            <person name="Kim D.J."/>
            <person name="Klee K."/>
            <person name="Lai H."/>
            <person name="Lang C."/>
            <person name="Lin S."/>
            <person name="Macmil S.L."/>
            <person name="Magdelenat G."/>
            <person name="Matthews L."/>
            <person name="McCorrison J."/>
            <person name="Monaghan E.L."/>
            <person name="Mun J.H."/>
            <person name="Najar F.Z."/>
            <person name="Nicholson C."/>
            <person name="Noirot C."/>
            <person name="O'Bleness M."/>
            <person name="Paule C.R."/>
            <person name="Poulain J."/>
            <person name="Prion F."/>
            <person name="Qin B."/>
            <person name="Qu C."/>
            <person name="Retzel E.F."/>
            <person name="Riddle C."/>
            <person name="Sallet E."/>
            <person name="Samain S."/>
            <person name="Samson N."/>
            <person name="Sanders I."/>
            <person name="Saurat O."/>
            <person name="Scarpelli C."/>
            <person name="Schiex T."/>
            <person name="Segurens B."/>
            <person name="Severin A.J."/>
            <person name="Sherrier D.J."/>
            <person name="Shi R."/>
            <person name="Sims S."/>
            <person name="Singer S.R."/>
            <person name="Sinharoy S."/>
            <person name="Sterck L."/>
            <person name="Viollet A."/>
            <person name="Wang B.B."/>
            <person name="Wang K."/>
            <person name="Wang M."/>
            <person name="Wang X."/>
            <person name="Warfsmann J."/>
            <person name="Weissenbach J."/>
            <person name="White D.D."/>
            <person name="White J.D."/>
            <person name="Wiley G.B."/>
            <person name="Wincker P."/>
            <person name="Xing Y."/>
            <person name="Yang L."/>
            <person name="Yao Z."/>
            <person name="Ying F."/>
            <person name="Zhai J."/>
            <person name="Zhou L."/>
            <person name="Zuber A."/>
            <person name="Denarie J."/>
            <person name="Dixon R.A."/>
            <person name="May G.D."/>
            <person name="Schwartz D.C."/>
            <person name="Rogers J."/>
            <person name="Quetier F."/>
            <person name="Town C.D."/>
            <person name="Roe B.A."/>
        </authorList>
    </citation>
    <scope>NUCLEOTIDE SEQUENCE [LARGE SCALE GENOMIC DNA]</scope>
    <source>
        <strain evidence="2">A17</strain>
        <strain evidence="3 4">cv. Jemalong A17</strain>
    </source>
</reference>
<dbReference type="EMBL" id="CM001218">
    <property type="protein sequence ID" value="KEH37765.1"/>
    <property type="molecule type" value="Genomic_DNA"/>
</dbReference>
<evidence type="ECO:0000256" key="1">
    <source>
        <dbReference type="SAM" id="MobiDB-lite"/>
    </source>
</evidence>
<accession>A0A072VHZ5</accession>
<name>A0A072VHZ5_MEDTR</name>
<reference evidence="3" key="3">
    <citation type="submission" date="2015-04" db="UniProtKB">
        <authorList>
            <consortium name="EnsemblPlants"/>
        </authorList>
    </citation>
    <scope>IDENTIFICATION</scope>
    <source>
        <strain evidence="3">cv. Jemalong A17</strain>
    </source>
</reference>
<feature type="compositionally biased region" description="Basic and acidic residues" evidence="1">
    <location>
        <begin position="88"/>
        <end position="123"/>
    </location>
</feature>
<evidence type="ECO:0000313" key="4">
    <source>
        <dbReference type="Proteomes" id="UP000002051"/>
    </source>
</evidence>
<dbReference type="PaxDb" id="3880-AES83481"/>
<dbReference type="EnsemblPlants" id="KEH37765">
    <property type="protein sequence ID" value="KEH37765"/>
    <property type="gene ID" value="MTR_2g046970"/>
</dbReference>
<dbReference type="HOGENOM" id="CLU_101554_0_0_1"/>
<protein>
    <submittedName>
        <fullName evidence="2 3">Uncharacterized protein</fullName>
    </submittedName>
</protein>